<keyword evidence="2" id="KW-1185">Reference proteome</keyword>
<reference evidence="1 2" key="1">
    <citation type="submission" date="2020-10" db="EMBL/GenBank/DDBJ databases">
        <title>Myceligenerans pegani sp. nov., an endophytic actinomycete isolated from Peganum harmala L. in Xinjiang, China.</title>
        <authorList>
            <person name="Xin L."/>
        </authorList>
    </citation>
    <scope>NUCLEOTIDE SEQUENCE [LARGE SCALE GENOMIC DNA]</scope>
    <source>
        <strain evidence="1 2">TRM65318</strain>
    </source>
</reference>
<evidence type="ECO:0000313" key="1">
    <source>
        <dbReference type="EMBL" id="MBE1878708.1"/>
    </source>
</evidence>
<proteinExistence type="predicted"/>
<gene>
    <name evidence="1" type="ORF">IHE71_23720</name>
</gene>
<name>A0ABR9N6F4_9MICO</name>
<dbReference type="Proteomes" id="UP000625527">
    <property type="component" value="Unassembled WGS sequence"/>
</dbReference>
<protein>
    <submittedName>
        <fullName evidence="1">Uncharacterized protein</fullName>
    </submittedName>
</protein>
<sequence>MNIASHDEIETRSAELHNAIRATSRLLRETGTHLIEVVTITRARLGLQPRHLRDGQSIAQELGLDLPLDHQMFVPGHTVWTGDRYGLEVQVRAELRRPDGAAR</sequence>
<comment type="caution">
    <text evidence="1">The sequence shown here is derived from an EMBL/GenBank/DDBJ whole genome shotgun (WGS) entry which is preliminary data.</text>
</comment>
<dbReference type="EMBL" id="JADAQT010000110">
    <property type="protein sequence ID" value="MBE1878708.1"/>
    <property type="molecule type" value="Genomic_DNA"/>
</dbReference>
<accession>A0ABR9N6F4</accession>
<dbReference type="RefSeq" id="WP_192865248.1">
    <property type="nucleotide sequence ID" value="NZ_JADAQT010000110.1"/>
</dbReference>
<evidence type="ECO:0000313" key="2">
    <source>
        <dbReference type="Proteomes" id="UP000625527"/>
    </source>
</evidence>
<organism evidence="1 2">
    <name type="scientific">Myceligenerans pegani</name>
    <dbReference type="NCBI Taxonomy" id="2776917"/>
    <lineage>
        <taxon>Bacteria</taxon>
        <taxon>Bacillati</taxon>
        <taxon>Actinomycetota</taxon>
        <taxon>Actinomycetes</taxon>
        <taxon>Micrococcales</taxon>
        <taxon>Promicromonosporaceae</taxon>
        <taxon>Myceligenerans</taxon>
    </lineage>
</organism>